<evidence type="ECO:0000256" key="2">
    <source>
        <dbReference type="ARBA" id="ARBA00022679"/>
    </source>
</evidence>
<keyword evidence="3" id="KW-0949">S-adenosyl-L-methionine</keyword>
<dbReference type="SMART" id="SM01144">
    <property type="entry name" value="DTW"/>
    <property type="match status" value="1"/>
</dbReference>
<evidence type="ECO:0000256" key="6">
    <source>
        <dbReference type="ARBA" id="ARBA00048718"/>
    </source>
</evidence>
<dbReference type="Gramene" id="mRNA:HanXRQr2_Chr08g0351501">
    <property type="protein sequence ID" value="CDS:HanXRQr2_Chr08g0351501.1"/>
    <property type="gene ID" value="HanXRQr2_Chr08g0351501"/>
</dbReference>
<dbReference type="Pfam" id="PF03942">
    <property type="entry name" value="DTW"/>
    <property type="match status" value="2"/>
</dbReference>
<comment type="caution">
    <text evidence="8">The sequence shown here is derived from an EMBL/GenBank/DDBJ whole genome shotgun (WGS) entry which is preliminary data.</text>
</comment>
<evidence type="ECO:0000256" key="1">
    <source>
        <dbReference type="ARBA" id="ARBA00012386"/>
    </source>
</evidence>
<dbReference type="PANTHER" id="PTHR21392:SF0">
    <property type="entry name" value="TRNA-URIDINE AMINOCARBOXYPROPYLTRANSFERASE 2"/>
    <property type="match status" value="1"/>
</dbReference>
<sequence>MLSTFGPINPLFSIFKPLKTPTQALTLTLAMATLSGPDNRRPTCPSCSKPTRVCFCNRFKTSVLDNSIAVTLLQHRLEKKHPLNSAKIATLGLKNVNLAYVSDVVSQAHFDIHFLDSNLDMGHQDLVENHKKIQPLNLFDSNLDMGHQDSVEIHKTIQPLHLFDSNLDMGHQDSVEIPKKIQPLHLFDSNLDMGHQDSVEIHKKIQPLHLFDSNLDLGHQDSLENHKKIQSLRPADISFTVKRRGVSNQDFDELLVDQSCLNNGFVVTKIQKEIDGNNIEEFKIVVPPGSMLLFPSEKSIGIEDVDFDVKNLIVLDGTWAKALRMYKENPWLRLLPHVKLEVDKLSLYGEVRRQPKARCLSSIESIVYALKAIGKDDHQGLDSLLDVFESMVVDQRRCMNERLNLESSI</sequence>
<feature type="domain" description="DTW" evidence="7">
    <location>
        <begin position="40"/>
        <end position="400"/>
    </location>
</feature>
<evidence type="ECO:0000256" key="3">
    <source>
        <dbReference type="ARBA" id="ARBA00022691"/>
    </source>
</evidence>
<reference evidence="8" key="2">
    <citation type="submission" date="2020-06" db="EMBL/GenBank/DDBJ databases">
        <title>Helianthus annuus Genome sequencing and assembly Release 2.</title>
        <authorList>
            <person name="Gouzy J."/>
            <person name="Langlade N."/>
            <person name="Munos S."/>
        </authorList>
    </citation>
    <scope>NUCLEOTIDE SEQUENCE</scope>
    <source>
        <tissue evidence="8">Leaves</tissue>
    </source>
</reference>
<name>A0A9K3IGP7_HELAN</name>
<comment type="catalytic activity">
    <reaction evidence="6">
        <text>a uridine in tRNA + S-adenosyl-L-methionine = a 3-[(3S)-3-amino-3-carboxypropyl]uridine in tRNA + S-methyl-5'-thioadenosine + H(+)</text>
        <dbReference type="Rhea" id="RHEA:62432"/>
        <dbReference type="Rhea" id="RHEA-COMP:13339"/>
        <dbReference type="Rhea" id="RHEA-COMP:16092"/>
        <dbReference type="ChEBI" id="CHEBI:15378"/>
        <dbReference type="ChEBI" id="CHEBI:17509"/>
        <dbReference type="ChEBI" id="CHEBI:59789"/>
        <dbReference type="ChEBI" id="CHEBI:65315"/>
        <dbReference type="ChEBI" id="CHEBI:82930"/>
        <dbReference type="EC" id="2.5.1.25"/>
    </reaction>
</comment>
<accession>A0A9K3IGP7</accession>
<dbReference type="InterPro" id="IPR005636">
    <property type="entry name" value="DTW"/>
</dbReference>
<keyword evidence="4" id="KW-0819">tRNA processing</keyword>
<dbReference type="GO" id="GO:0016432">
    <property type="term" value="F:tRNA-uridine aminocarboxypropyltransferase activity"/>
    <property type="evidence" value="ECO:0007669"/>
    <property type="project" value="UniProtKB-EC"/>
</dbReference>
<evidence type="ECO:0000256" key="4">
    <source>
        <dbReference type="ARBA" id="ARBA00022694"/>
    </source>
</evidence>
<comment type="similarity">
    <text evidence="5">Belongs to the TDD superfamily. DTWD2 family.</text>
</comment>
<dbReference type="InterPro" id="IPR039262">
    <property type="entry name" value="DTWD2/TAPT"/>
</dbReference>
<organism evidence="8 9">
    <name type="scientific">Helianthus annuus</name>
    <name type="common">Common sunflower</name>
    <dbReference type="NCBI Taxonomy" id="4232"/>
    <lineage>
        <taxon>Eukaryota</taxon>
        <taxon>Viridiplantae</taxon>
        <taxon>Streptophyta</taxon>
        <taxon>Embryophyta</taxon>
        <taxon>Tracheophyta</taxon>
        <taxon>Spermatophyta</taxon>
        <taxon>Magnoliopsida</taxon>
        <taxon>eudicotyledons</taxon>
        <taxon>Gunneridae</taxon>
        <taxon>Pentapetalae</taxon>
        <taxon>asterids</taxon>
        <taxon>campanulids</taxon>
        <taxon>Asterales</taxon>
        <taxon>Asteraceae</taxon>
        <taxon>Asteroideae</taxon>
        <taxon>Heliantheae alliance</taxon>
        <taxon>Heliantheae</taxon>
        <taxon>Helianthus</taxon>
    </lineage>
</organism>
<dbReference type="GO" id="GO:0008033">
    <property type="term" value="P:tRNA processing"/>
    <property type="evidence" value="ECO:0007669"/>
    <property type="project" value="UniProtKB-KW"/>
</dbReference>
<protein>
    <recommendedName>
        <fullName evidence="1">tRNA-uridine aminocarboxypropyltransferase</fullName>
        <ecNumber evidence="1">2.5.1.25</ecNumber>
    </recommendedName>
</protein>
<dbReference type="Proteomes" id="UP000215914">
    <property type="component" value="Unassembled WGS sequence"/>
</dbReference>
<evidence type="ECO:0000313" key="8">
    <source>
        <dbReference type="EMBL" id="KAF5796443.1"/>
    </source>
</evidence>
<gene>
    <name evidence="8" type="ORF">HanXRQr2_Chr08g0351501</name>
</gene>
<evidence type="ECO:0000256" key="5">
    <source>
        <dbReference type="ARBA" id="ARBA00034489"/>
    </source>
</evidence>
<proteinExistence type="inferred from homology"/>
<keyword evidence="2" id="KW-0808">Transferase</keyword>
<dbReference type="OrthoDB" id="408541at2759"/>
<dbReference type="AlphaFoldDB" id="A0A9K3IGP7"/>
<evidence type="ECO:0000313" key="9">
    <source>
        <dbReference type="Proteomes" id="UP000215914"/>
    </source>
</evidence>
<dbReference type="EC" id="2.5.1.25" evidence="1"/>
<dbReference type="EMBL" id="MNCJ02000323">
    <property type="protein sequence ID" value="KAF5796443.1"/>
    <property type="molecule type" value="Genomic_DNA"/>
</dbReference>
<reference evidence="8" key="1">
    <citation type="journal article" date="2017" name="Nature">
        <title>The sunflower genome provides insights into oil metabolism, flowering and Asterid evolution.</title>
        <authorList>
            <person name="Badouin H."/>
            <person name="Gouzy J."/>
            <person name="Grassa C.J."/>
            <person name="Murat F."/>
            <person name="Staton S.E."/>
            <person name="Cottret L."/>
            <person name="Lelandais-Briere C."/>
            <person name="Owens G.L."/>
            <person name="Carrere S."/>
            <person name="Mayjonade B."/>
            <person name="Legrand L."/>
            <person name="Gill N."/>
            <person name="Kane N.C."/>
            <person name="Bowers J.E."/>
            <person name="Hubner S."/>
            <person name="Bellec A."/>
            <person name="Berard A."/>
            <person name="Berges H."/>
            <person name="Blanchet N."/>
            <person name="Boniface M.C."/>
            <person name="Brunel D."/>
            <person name="Catrice O."/>
            <person name="Chaidir N."/>
            <person name="Claudel C."/>
            <person name="Donnadieu C."/>
            <person name="Faraut T."/>
            <person name="Fievet G."/>
            <person name="Helmstetter N."/>
            <person name="King M."/>
            <person name="Knapp S.J."/>
            <person name="Lai Z."/>
            <person name="Le Paslier M.C."/>
            <person name="Lippi Y."/>
            <person name="Lorenzon L."/>
            <person name="Mandel J.R."/>
            <person name="Marage G."/>
            <person name="Marchand G."/>
            <person name="Marquand E."/>
            <person name="Bret-Mestries E."/>
            <person name="Morien E."/>
            <person name="Nambeesan S."/>
            <person name="Nguyen T."/>
            <person name="Pegot-Espagnet P."/>
            <person name="Pouilly N."/>
            <person name="Raftis F."/>
            <person name="Sallet E."/>
            <person name="Schiex T."/>
            <person name="Thomas J."/>
            <person name="Vandecasteele C."/>
            <person name="Vares D."/>
            <person name="Vear F."/>
            <person name="Vautrin S."/>
            <person name="Crespi M."/>
            <person name="Mangin B."/>
            <person name="Burke J.M."/>
            <person name="Salse J."/>
            <person name="Munos S."/>
            <person name="Vincourt P."/>
            <person name="Rieseberg L.H."/>
            <person name="Langlade N.B."/>
        </authorList>
    </citation>
    <scope>NUCLEOTIDE SEQUENCE</scope>
    <source>
        <tissue evidence="8">Leaves</tissue>
    </source>
</reference>
<keyword evidence="9" id="KW-1185">Reference proteome</keyword>
<evidence type="ECO:0000259" key="7">
    <source>
        <dbReference type="SMART" id="SM01144"/>
    </source>
</evidence>
<dbReference type="PANTHER" id="PTHR21392">
    <property type="entry name" value="TRNA-URIDINE AMINOCARBOXYPROPYLTRANSFERASE 2"/>
    <property type="match status" value="1"/>
</dbReference>